<dbReference type="SUPFAM" id="SSF50475">
    <property type="entry name" value="FMN-binding split barrel"/>
    <property type="match status" value="1"/>
</dbReference>
<dbReference type="InterPro" id="IPR048304">
    <property type="entry name" value="UbiD_Rift_dom"/>
</dbReference>
<dbReference type="GO" id="GO:0005737">
    <property type="term" value="C:cytoplasm"/>
    <property type="evidence" value="ECO:0007669"/>
    <property type="project" value="UniProtKB-SubCell"/>
</dbReference>
<comment type="catalytic activity">
    <reaction evidence="9 12">
        <text>(E)-cinnamate + H(+) = styrene + CO2</text>
        <dbReference type="Rhea" id="RHEA:46920"/>
        <dbReference type="ChEBI" id="CHEBI:15378"/>
        <dbReference type="ChEBI" id="CHEBI:15669"/>
        <dbReference type="ChEBI" id="CHEBI:16526"/>
        <dbReference type="ChEBI" id="CHEBI:27452"/>
        <dbReference type="EC" id="4.1.1.102"/>
    </reaction>
</comment>
<dbReference type="FunFam" id="3.40.1670.10:FF:000004">
    <property type="entry name" value="Ferulic acid decarboxylase 1"/>
    <property type="match status" value="1"/>
</dbReference>
<dbReference type="Pfam" id="PF01977">
    <property type="entry name" value="UbiD"/>
    <property type="match status" value="1"/>
</dbReference>
<evidence type="ECO:0000256" key="5">
    <source>
        <dbReference type="ARBA" id="ARBA00022723"/>
    </source>
</evidence>
<dbReference type="Pfam" id="PF20696">
    <property type="entry name" value="UbiD_C"/>
    <property type="match status" value="1"/>
</dbReference>
<dbReference type="OrthoDB" id="4878259at2759"/>
<sequence>MSEPQLCFRSFVSALKEDDDLIEINTPINPNLEAAAITRLVCENDQKAPLFNNLIGAKDGFFRILGAPASLRSSPGERYGRLARHLGLPPTASMRSILDKMLEADQLPPIPPVVVPTGPCKQNSLEGDQIDLTQLPAPMVHKSDGGAYIQTFGMHIVQSPCGKWTNWSIARAMVSDKNHLTGLVIEPQHLWQIHQMWKKEGRDVPWALAFGVPPAAIMASSMPIPDGVSEAEYVGAMVGQPLELVKCDTNGIYVPATSEIVFEGTLSVTETGDEGPFGEMHGYIFPGDTHLSPKYKVDKITYRDNAILPMSSCGKLTDETHTMIGSLAAAEIRKLCQKASLPVLDAFAPFISQVTWVALRIDTPKLRAMQTTPKQFAKTVGDLIFNHKAGYTIHRIVLVGEDIDVYDDKEVMWAFSTRCRPGTDEVFYDDVRAFPLIPYNGHGGESRSKVRGGKVVSDALLAVEYTEGRDWEAADFKESFPEDVKRGVLGKWESLGFEKLDK</sequence>
<dbReference type="Pfam" id="PF20695">
    <property type="entry name" value="UbiD_N"/>
    <property type="match status" value="1"/>
</dbReference>
<evidence type="ECO:0000259" key="14">
    <source>
        <dbReference type="Pfam" id="PF20695"/>
    </source>
</evidence>
<proteinExistence type="inferred from homology"/>
<feature type="binding site" evidence="12">
    <location>
        <position position="230"/>
    </location>
    <ligand>
        <name>Mn(2+)</name>
        <dbReference type="ChEBI" id="CHEBI:29035"/>
    </ligand>
</feature>
<feature type="binding site" evidence="12">
    <location>
        <position position="388"/>
    </location>
    <ligand>
        <name>prenylated FMN</name>
        <dbReference type="ChEBI" id="CHEBI:87746"/>
    </ligand>
</feature>
<feature type="binding site" evidence="12">
    <location>
        <position position="189"/>
    </location>
    <ligand>
        <name>Mn(2+)</name>
        <dbReference type="ChEBI" id="CHEBI:29035"/>
    </ligand>
</feature>
<dbReference type="GO" id="GO:0033494">
    <property type="term" value="P:ferulate metabolic process"/>
    <property type="evidence" value="ECO:0007669"/>
    <property type="project" value="UniProtKB-UniRule"/>
</dbReference>
<evidence type="ECO:0000259" key="13">
    <source>
        <dbReference type="Pfam" id="PF01977"/>
    </source>
</evidence>
<dbReference type="Proteomes" id="UP000184356">
    <property type="component" value="Unassembled WGS sequence"/>
</dbReference>
<evidence type="ECO:0000259" key="15">
    <source>
        <dbReference type="Pfam" id="PF20696"/>
    </source>
</evidence>
<dbReference type="InterPro" id="IPR049381">
    <property type="entry name" value="UbiD-like_C"/>
</dbReference>
<dbReference type="PANTHER" id="PTHR30108:SF17">
    <property type="entry name" value="FERULIC ACID DECARBOXYLASE 1"/>
    <property type="match status" value="1"/>
</dbReference>
<keyword evidence="17" id="KW-1185">Reference proteome</keyword>
<dbReference type="PANTHER" id="PTHR30108">
    <property type="entry name" value="3-OCTAPRENYL-4-HYDROXYBENZOATE CARBOXY-LYASE-RELATED"/>
    <property type="match status" value="1"/>
</dbReference>
<gene>
    <name evidence="12" type="primary">FDC1</name>
    <name evidence="16" type="ORF">ASPSYDRAFT_60564</name>
</gene>
<keyword evidence="2 12" id="KW-0963">Cytoplasm</keyword>
<comment type="similarity">
    <text evidence="12">Belongs to the UbiD family. UbiD-like/FDC subfamily.</text>
</comment>
<evidence type="ECO:0000313" key="16">
    <source>
        <dbReference type="EMBL" id="OJJ55653.1"/>
    </source>
</evidence>
<dbReference type="EMBL" id="KV878592">
    <property type="protein sequence ID" value="OJJ55653.1"/>
    <property type="molecule type" value="Genomic_DNA"/>
</dbReference>
<dbReference type="InterPro" id="IPR002830">
    <property type="entry name" value="UbiD"/>
</dbReference>
<evidence type="ECO:0000256" key="6">
    <source>
        <dbReference type="ARBA" id="ARBA00022793"/>
    </source>
</evidence>
<comment type="cofactor">
    <cofactor evidence="12">
        <name>prenylated FMN</name>
        <dbReference type="ChEBI" id="CHEBI:87746"/>
    </cofactor>
    <text evidence="12">Binds 1 prenylated FMN per subunit.</text>
</comment>
<keyword evidence="5 12" id="KW-0479">Metal-binding</keyword>
<feature type="domain" description="3-octaprenyl-4-hydroxybenzoate carboxy-lyase-like C-terminal" evidence="15">
    <location>
        <begin position="321"/>
        <end position="459"/>
    </location>
</feature>
<comment type="cofactor">
    <cofactor evidence="1 12">
        <name>Mn(2+)</name>
        <dbReference type="ChEBI" id="CHEBI:29035"/>
    </cofactor>
</comment>
<dbReference type="GO" id="GO:0016831">
    <property type="term" value="F:carboxy-lyase activity"/>
    <property type="evidence" value="ECO:0007669"/>
    <property type="project" value="UniProtKB-UniRule"/>
</dbReference>
<name>A0A1L9T8N0_9EURO</name>
<keyword evidence="8 12" id="KW-0456">Lyase</keyword>
<dbReference type="InterPro" id="IPR049383">
    <property type="entry name" value="UbiD-like_N"/>
</dbReference>
<comment type="function">
    <text evidence="12">Catalyzes the reversible decarboxylation of aromatic carboxylic acids like ferulic acid, p-coumaric acid or cinnamic acid, producing the corresponding vinyl derivatives 4-vinylphenol, 4-vinylguaiacol, and styrene, respectively, which play the role of aroma metabolites.</text>
</comment>
<keyword evidence="7 12" id="KW-0464">Manganese</keyword>
<comment type="catalytic activity">
    <reaction evidence="12">
        <text>(E)-4-coumarate + H(+) = 4-vinylphenol + CO2</text>
        <dbReference type="Rhea" id="RHEA:33227"/>
        <dbReference type="ChEBI" id="CHEBI:1883"/>
        <dbReference type="ChEBI" id="CHEBI:12876"/>
        <dbReference type="ChEBI" id="CHEBI:15378"/>
        <dbReference type="ChEBI" id="CHEBI:16526"/>
        <dbReference type="EC" id="4.1.1.102"/>
    </reaction>
</comment>
<feature type="binding site" evidence="12">
    <location>
        <position position="230"/>
    </location>
    <ligand>
        <name>prenylated FMN</name>
        <dbReference type="ChEBI" id="CHEBI:87746"/>
    </ligand>
</feature>
<evidence type="ECO:0000313" key="17">
    <source>
        <dbReference type="Proteomes" id="UP000184356"/>
    </source>
</evidence>
<evidence type="ECO:0000256" key="2">
    <source>
        <dbReference type="ARBA" id="ARBA00022490"/>
    </source>
</evidence>
<keyword evidence="6 12" id="KW-0210">Decarboxylase</keyword>
<dbReference type="VEuPathDB" id="FungiDB:ASPSYDRAFT_60564"/>
<protein>
    <recommendedName>
        <fullName evidence="11 12">Ferulic acid decarboxylase 1</fullName>
        <ecNumber evidence="10 12">4.1.1.102</ecNumber>
    </recommendedName>
    <alternativeName>
        <fullName evidence="12">Phenacrylate decarboxylase</fullName>
    </alternativeName>
</protein>
<dbReference type="Gene3D" id="3.40.1670.10">
    <property type="entry name" value="UbiD C-terminal domain-like"/>
    <property type="match status" value="1"/>
</dbReference>
<evidence type="ECO:0000256" key="10">
    <source>
        <dbReference type="ARBA" id="ARBA00066982"/>
    </source>
</evidence>
<dbReference type="STRING" id="1036612.A0A1L9T8N0"/>
<dbReference type="SUPFAM" id="SSF143968">
    <property type="entry name" value="UbiD C-terminal domain-like"/>
    <property type="match status" value="1"/>
</dbReference>
<evidence type="ECO:0000256" key="8">
    <source>
        <dbReference type="ARBA" id="ARBA00023239"/>
    </source>
</evidence>
<evidence type="ECO:0000256" key="9">
    <source>
        <dbReference type="ARBA" id="ARBA00051594"/>
    </source>
</evidence>
<evidence type="ECO:0000256" key="11">
    <source>
        <dbReference type="ARBA" id="ARBA00072003"/>
    </source>
</evidence>
<comment type="catalytic activity">
    <reaction evidence="12">
        <text>(E)-ferulate + H(+) = 2-methoxy-4-vinylphenol + CO2</text>
        <dbReference type="Rhea" id="RHEA:33807"/>
        <dbReference type="ChEBI" id="CHEBI:15378"/>
        <dbReference type="ChEBI" id="CHEBI:16526"/>
        <dbReference type="ChEBI" id="CHEBI:29749"/>
        <dbReference type="ChEBI" id="CHEBI:42438"/>
        <dbReference type="EC" id="4.1.1.102"/>
    </reaction>
</comment>
<evidence type="ECO:0000256" key="7">
    <source>
        <dbReference type="ARBA" id="ARBA00023211"/>
    </source>
</evidence>
<evidence type="ECO:0000256" key="3">
    <source>
        <dbReference type="ARBA" id="ARBA00022630"/>
    </source>
</evidence>
<dbReference type="NCBIfam" id="TIGR00148">
    <property type="entry name" value="UbiD family decarboxylase"/>
    <property type="match status" value="1"/>
</dbReference>
<dbReference type="EC" id="4.1.1.102" evidence="10 12"/>
<dbReference type="GO" id="GO:0046872">
    <property type="term" value="F:metal ion binding"/>
    <property type="evidence" value="ECO:0007669"/>
    <property type="project" value="UniProtKB-KW"/>
</dbReference>
<feature type="binding site" evidence="12">
    <location>
        <begin position="188"/>
        <end position="189"/>
    </location>
    <ligand>
        <name>prenylated FMN</name>
        <dbReference type="ChEBI" id="CHEBI:87746"/>
    </ligand>
</feature>
<evidence type="ECO:0000256" key="4">
    <source>
        <dbReference type="ARBA" id="ARBA00022643"/>
    </source>
</evidence>
<organism evidence="16 17">
    <name type="scientific">Aspergillus sydowii CBS 593.65</name>
    <dbReference type="NCBI Taxonomy" id="1036612"/>
    <lineage>
        <taxon>Eukaryota</taxon>
        <taxon>Fungi</taxon>
        <taxon>Dikarya</taxon>
        <taxon>Ascomycota</taxon>
        <taxon>Pezizomycotina</taxon>
        <taxon>Eurotiomycetes</taxon>
        <taxon>Eurotiomycetidae</taxon>
        <taxon>Eurotiales</taxon>
        <taxon>Aspergillaceae</taxon>
        <taxon>Aspergillus</taxon>
        <taxon>Aspergillus subgen. Nidulantes</taxon>
    </lineage>
</organism>
<dbReference type="Gene3D" id="1.20.5.4570">
    <property type="match status" value="1"/>
</dbReference>
<reference evidence="17" key="1">
    <citation type="journal article" date="2017" name="Genome Biol.">
        <title>Comparative genomics reveals high biological diversity and specific adaptations in the industrially and medically important fungal genus Aspergillus.</title>
        <authorList>
            <person name="de Vries R.P."/>
            <person name="Riley R."/>
            <person name="Wiebenga A."/>
            <person name="Aguilar-Osorio G."/>
            <person name="Amillis S."/>
            <person name="Uchima C.A."/>
            <person name="Anderluh G."/>
            <person name="Asadollahi M."/>
            <person name="Askin M."/>
            <person name="Barry K."/>
            <person name="Battaglia E."/>
            <person name="Bayram O."/>
            <person name="Benocci T."/>
            <person name="Braus-Stromeyer S.A."/>
            <person name="Caldana C."/>
            <person name="Canovas D."/>
            <person name="Cerqueira G.C."/>
            <person name="Chen F."/>
            <person name="Chen W."/>
            <person name="Choi C."/>
            <person name="Clum A."/>
            <person name="Dos Santos R.A."/>
            <person name="Damasio A.R."/>
            <person name="Diallinas G."/>
            <person name="Emri T."/>
            <person name="Fekete E."/>
            <person name="Flipphi M."/>
            <person name="Freyberg S."/>
            <person name="Gallo A."/>
            <person name="Gournas C."/>
            <person name="Habgood R."/>
            <person name="Hainaut M."/>
            <person name="Harispe M.L."/>
            <person name="Henrissat B."/>
            <person name="Hilden K.S."/>
            <person name="Hope R."/>
            <person name="Hossain A."/>
            <person name="Karabika E."/>
            <person name="Karaffa L."/>
            <person name="Karanyi Z."/>
            <person name="Krasevec N."/>
            <person name="Kuo A."/>
            <person name="Kusch H."/>
            <person name="LaButti K."/>
            <person name="Lagendijk E.L."/>
            <person name="Lapidus A."/>
            <person name="Levasseur A."/>
            <person name="Lindquist E."/>
            <person name="Lipzen A."/>
            <person name="Logrieco A.F."/>
            <person name="MacCabe A."/>
            <person name="Maekelae M.R."/>
            <person name="Malavazi I."/>
            <person name="Melin P."/>
            <person name="Meyer V."/>
            <person name="Mielnichuk N."/>
            <person name="Miskei M."/>
            <person name="Molnar A.P."/>
            <person name="Mule G."/>
            <person name="Ngan C.Y."/>
            <person name="Orejas M."/>
            <person name="Orosz E."/>
            <person name="Ouedraogo J.P."/>
            <person name="Overkamp K.M."/>
            <person name="Park H.-S."/>
            <person name="Perrone G."/>
            <person name="Piumi F."/>
            <person name="Punt P.J."/>
            <person name="Ram A.F."/>
            <person name="Ramon A."/>
            <person name="Rauscher S."/>
            <person name="Record E."/>
            <person name="Riano-Pachon D.M."/>
            <person name="Robert V."/>
            <person name="Roehrig J."/>
            <person name="Ruller R."/>
            <person name="Salamov A."/>
            <person name="Salih N.S."/>
            <person name="Samson R.A."/>
            <person name="Sandor E."/>
            <person name="Sanguinetti M."/>
            <person name="Schuetze T."/>
            <person name="Sepcic K."/>
            <person name="Shelest E."/>
            <person name="Sherlock G."/>
            <person name="Sophianopoulou V."/>
            <person name="Squina F.M."/>
            <person name="Sun H."/>
            <person name="Susca A."/>
            <person name="Todd R.B."/>
            <person name="Tsang A."/>
            <person name="Unkles S.E."/>
            <person name="van de Wiele N."/>
            <person name="van Rossen-Uffink D."/>
            <person name="Oliveira J.V."/>
            <person name="Vesth T.C."/>
            <person name="Visser J."/>
            <person name="Yu J.-H."/>
            <person name="Zhou M."/>
            <person name="Andersen M.R."/>
            <person name="Archer D.B."/>
            <person name="Baker S.E."/>
            <person name="Benoit I."/>
            <person name="Brakhage A.A."/>
            <person name="Braus G.H."/>
            <person name="Fischer R."/>
            <person name="Frisvad J.C."/>
            <person name="Goldman G.H."/>
            <person name="Houbraken J."/>
            <person name="Oakley B."/>
            <person name="Pocsi I."/>
            <person name="Scazzocchio C."/>
            <person name="Seiboth B."/>
            <person name="vanKuyk P.A."/>
            <person name="Wortman J."/>
            <person name="Dyer P.S."/>
            <person name="Grigoriev I.V."/>
        </authorList>
    </citation>
    <scope>NUCLEOTIDE SEQUENCE [LARGE SCALE GENOMIC DNA]</scope>
    <source>
        <strain evidence="17">CBS 593.65</strain>
    </source>
</reference>
<keyword evidence="3" id="KW-0285">Flavoprotein</keyword>
<comment type="subcellular location">
    <subcellularLocation>
        <location evidence="12">Cytoplasm</location>
    </subcellularLocation>
</comment>
<feature type="binding site" evidence="12">
    <location>
        <begin position="166"/>
        <end position="171"/>
    </location>
    <ligand>
        <name>prenylated FMN</name>
        <dbReference type="ChEBI" id="CHEBI:87746"/>
    </ligand>
</feature>
<dbReference type="HAMAP" id="MF_01983">
    <property type="entry name" value="UbiD_FDC"/>
    <property type="match status" value="1"/>
</dbReference>
<feature type="binding site" evidence="12">
    <location>
        <position position="166"/>
    </location>
    <ligand>
        <name>Mn(2+)</name>
        <dbReference type="ChEBI" id="CHEBI:29035"/>
    </ligand>
</feature>
<keyword evidence="4" id="KW-0288">FMN</keyword>
<feature type="domain" description="3-octaprenyl-4-hydroxybenzoate carboxy-lyase-like N-terminal" evidence="14">
    <location>
        <begin position="13"/>
        <end position="101"/>
    </location>
</feature>
<dbReference type="AlphaFoldDB" id="A0A1L9T8N0"/>
<evidence type="ECO:0000256" key="12">
    <source>
        <dbReference type="HAMAP-Rule" id="MF_03196"/>
    </source>
</evidence>
<feature type="active site" description="Proton donor" evidence="12">
    <location>
        <position position="279"/>
    </location>
</feature>
<dbReference type="GO" id="GO:0046281">
    <property type="term" value="P:cinnamic acid catabolic process"/>
    <property type="evidence" value="ECO:0007669"/>
    <property type="project" value="UniProtKB-UniRule"/>
</dbReference>
<dbReference type="InterPro" id="IPR032903">
    <property type="entry name" value="FDC-like"/>
</dbReference>
<accession>A0A1L9T8N0</accession>
<comment type="subunit">
    <text evidence="12">Homodimer. May form higher order oligomers.</text>
</comment>
<evidence type="ECO:0000256" key="1">
    <source>
        <dbReference type="ARBA" id="ARBA00001936"/>
    </source>
</evidence>
<feature type="domain" description="3-octaprenyl-4-hydroxybenzoate carboxy-lyase-like Rift-related" evidence="13">
    <location>
        <begin position="116"/>
        <end position="315"/>
    </location>
</feature>